<comment type="caution">
    <text evidence="2">The sequence shown here is derived from an EMBL/GenBank/DDBJ whole genome shotgun (WGS) entry which is preliminary data.</text>
</comment>
<feature type="compositionally biased region" description="Pro residues" evidence="1">
    <location>
        <begin position="10"/>
        <end position="23"/>
    </location>
</feature>
<feature type="region of interest" description="Disordered" evidence="1">
    <location>
        <begin position="1"/>
        <end position="75"/>
    </location>
</feature>
<sequence length="133" mass="14652">MNGRGACAGSPPPADINPPPDPCAPQLYRAHTHRPEQTAGAPPRRPNSIRRTFSRVVTARSQLRRRRAEVTVGESSAPARSLFHHIVEAQRPLFIARKDQALSYSRWPSAGLQPLATVLLTMVTDVLSEAQRE</sequence>
<accession>A0A4C1Z2J4</accession>
<organism evidence="2 3">
    <name type="scientific">Eumeta variegata</name>
    <name type="common">Bagworm moth</name>
    <name type="synonym">Eumeta japonica</name>
    <dbReference type="NCBI Taxonomy" id="151549"/>
    <lineage>
        <taxon>Eukaryota</taxon>
        <taxon>Metazoa</taxon>
        <taxon>Ecdysozoa</taxon>
        <taxon>Arthropoda</taxon>
        <taxon>Hexapoda</taxon>
        <taxon>Insecta</taxon>
        <taxon>Pterygota</taxon>
        <taxon>Neoptera</taxon>
        <taxon>Endopterygota</taxon>
        <taxon>Lepidoptera</taxon>
        <taxon>Glossata</taxon>
        <taxon>Ditrysia</taxon>
        <taxon>Tineoidea</taxon>
        <taxon>Psychidae</taxon>
        <taxon>Oiketicinae</taxon>
        <taxon>Eumeta</taxon>
    </lineage>
</organism>
<dbReference type="EMBL" id="BGZK01001484">
    <property type="protein sequence ID" value="GBP80825.1"/>
    <property type="molecule type" value="Genomic_DNA"/>
</dbReference>
<keyword evidence="3" id="KW-1185">Reference proteome</keyword>
<gene>
    <name evidence="2" type="ORF">EVAR_99920_1</name>
</gene>
<reference evidence="2 3" key="1">
    <citation type="journal article" date="2019" name="Commun. Biol.">
        <title>The bagworm genome reveals a unique fibroin gene that provides high tensile strength.</title>
        <authorList>
            <person name="Kono N."/>
            <person name="Nakamura H."/>
            <person name="Ohtoshi R."/>
            <person name="Tomita M."/>
            <person name="Numata K."/>
            <person name="Arakawa K."/>
        </authorList>
    </citation>
    <scope>NUCLEOTIDE SEQUENCE [LARGE SCALE GENOMIC DNA]</scope>
</reference>
<protein>
    <submittedName>
        <fullName evidence="2">Uncharacterized protein</fullName>
    </submittedName>
</protein>
<evidence type="ECO:0000313" key="3">
    <source>
        <dbReference type="Proteomes" id="UP000299102"/>
    </source>
</evidence>
<evidence type="ECO:0000256" key="1">
    <source>
        <dbReference type="SAM" id="MobiDB-lite"/>
    </source>
</evidence>
<dbReference type="Proteomes" id="UP000299102">
    <property type="component" value="Unassembled WGS sequence"/>
</dbReference>
<dbReference type="AlphaFoldDB" id="A0A4C1Z2J4"/>
<evidence type="ECO:0000313" key="2">
    <source>
        <dbReference type="EMBL" id="GBP80825.1"/>
    </source>
</evidence>
<proteinExistence type="predicted"/>
<name>A0A4C1Z2J4_EUMVA</name>